<sequence length="149" mass="16582">MIHSATVSKVMATPPADPDESQLYFAAKLQFETDCADVYEAYQTGNVDFILLDVRSKKSFEQYHLPGAKNFPRSELSRAELQMLQTGHEERCFVVYCAGTHCNAADKAAAAIAGFGFRVKIMLGGIEGWERQRYPFDGKLAHALAFPEL</sequence>
<dbReference type="RefSeq" id="WP_198677996.1">
    <property type="nucleotide sequence ID" value="NZ_FXWH01000001.1"/>
</dbReference>
<evidence type="ECO:0000313" key="3">
    <source>
        <dbReference type="Proteomes" id="UP000194450"/>
    </source>
</evidence>
<dbReference type="InterPro" id="IPR001763">
    <property type="entry name" value="Rhodanese-like_dom"/>
</dbReference>
<dbReference type="Proteomes" id="UP000194450">
    <property type="component" value="Unassembled WGS sequence"/>
</dbReference>
<gene>
    <name evidence="2" type="ORF">SAMN06297229_0229</name>
</gene>
<organism evidence="2 3">
    <name type="scientific">Pseudidiomarina planktonica</name>
    <dbReference type="NCBI Taxonomy" id="1323738"/>
    <lineage>
        <taxon>Bacteria</taxon>
        <taxon>Pseudomonadati</taxon>
        <taxon>Pseudomonadota</taxon>
        <taxon>Gammaproteobacteria</taxon>
        <taxon>Alteromonadales</taxon>
        <taxon>Idiomarinaceae</taxon>
        <taxon>Pseudidiomarina</taxon>
    </lineage>
</organism>
<feature type="domain" description="Rhodanese" evidence="1">
    <location>
        <begin position="45"/>
        <end position="138"/>
    </location>
</feature>
<keyword evidence="3" id="KW-1185">Reference proteome</keyword>
<dbReference type="PANTHER" id="PTHR43031">
    <property type="entry name" value="FAD-DEPENDENT OXIDOREDUCTASE"/>
    <property type="match status" value="1"/>
</dbReference>
<dbReference type="EMBL" id="FXWH01000001">
    <property type="protein sequence ID" value="SMQ59191.1"/>
    <property type="molecule type" value="Genomic_DNA"/>
</dbReference>
<name>A0A1Y6EDA9_9GAMM</name>
<evidence type="ECO:0000313" key="2">
    <source>
        <dbReference type="EMBL" id="SMQ59191.1"/>
    </source>
</evidence>
<reference evidence="3" key="1">
    <citation type="submission" date="2017-04" db="EMBL/GenBank/DDBJ databases">
        <authorList>
            <person name="Varghese N."/>
            <person name="Submissions S."/>
        </authorList>
    </citation>
    <scope>NUCLEOTIDE SEQUENCE [LARGE SCALE GENOMIC DNA]</scope>
</reference>
<accession>A0A1Y6EDA9</accession>
<dbReference type="Gene3D" id="3.40.250.10">
    <property type="entry name" value="Rhodanese-like domain"/>
    <property type="match status" value="1"/>
</dbReference>
<dbReference type="AlphaFoldDB" id="A0A1Y6EDA9"/>
<dbReference type="GO" id="GO:0016740">
    <property type="term" value="F:transferase activity"/>
    <property type="evidence" value="ECO:0007669"/>
    <property type="project" value="UniProtKB-KW"/>
</dbReference>
<dbReference type="Pfam" id="PF00581">
    <property type="entry name" value="Rhodanese"/>
    <property type="match status" value="1"/>
</dbReference>
<proteinExistence type="predicted"/>
<dbReference type="SUPFAM" id="SSF52821">
    <property type="entry name" value="Rhodanese/Cell cycle control phosphatase"/>
    <property type="match status" value="1"/>
</dbReference>
<dbReference type="PANTHER" id="PTHR43031:SF1">
    <property type="entry name" value="PYRIDINE NUCLEOTIDE-DISULPHIDE OXIDOREDUCTASE"/>
    <property type="match status" value="1"/>
</dbReference>
<evidence type="ECO:0000259" key="1">
    <source>
        <dbReference type="PROSITE" id="PS50206"/>
    </source>
</evidence>
<dbReference type="InterPro" id="IPR050229">
    <property type="entry name" value="GlpE_sulfurtransferase"/>
</dbReference>
<protein>
    <submittedName>
        <fullName evidence="2">Rhodanese-related sulfurtransferase</fullName>
    </submittedName>
</protein>
<dbReference type="InterPro" id="IPR036873">
    <property type="entry name" value="Rhodanese-like_dom_sf"/>
</dbReference>
<dbReference type="PROSITE" id="PS50206">
    <property type="entry name" value="RHODANESE_3"/>
    <property type="match status" value="1"/>
</dbReference>
<keyword evidence="2" id="KW-0808">Transferase</keyword>
<dbReference type="SMART" id="SM00450">
    <property type="entry name" value="RHOD"/>
    <property type="match status" value="1"/>
</dbReference>